<evidence type="ECO:0000313" key="1">
    <source>
        <dbReference type="EMBL" id="GAI25200.1"/>
    </source>
</evidence>
<reference evidence="1" key="1">
    <citation type="journal article" date="2014" name="Front. Microbiol.">
        <title>High frequency of phylogenetically diverse reductive dehalogenase-homologous genes in deep subseafloor sedimentary metagenomes.</title>
        <authorList>
            <person name="Kawai M."/>
            <person name="Futagami T."/>
            <person name="Toyoda A."/>
            <person name="Takaki Y."/>
            <person name="Nishi S."/>
            <person name="Hori S."/>
            <person name="Arai W."/>
            <person name="Tsubouchi T."/>
            <person name="Morono Y."/>
            <person name="Uchiyama I."/>
            <person name="Ito T."/>
            <person name="Fujiyama A."/>
            <person name="Inagaki F."/>
            <person name="Takami H."/>
        </authorList>
    </citation>
    <scope>NUCLEOTIDE SEQUENCE</scope>
    <source>
        <strain evidence="1">Expedition CK06-06</strain>
    </source>
</reference>
<dbReference type="EMBL" id="BARV01022894">
    <property type="protein sequence ID" value="GAI25200.1"/>
    <property type="molecule type" value="Genomic_DNA"/>
</dbReference>
<name>X1NEG1_9ZZZZ</name>
<dbReference type="AlphaFoldDB" id="X1NEG1"/>
<gene>
    <name evidence="1" type="ORF">S06H3_37650</name>
</gene>
<accession>X1NEG1</accession>
<feature type="non-terminal residue" evidence="1">
    <location>
        <position position="1"/>
    </location>
</feature>
<comment type="caution">
    <text evidence="1">The sequence shown here is derived from an EMBL/GenBank/DDBJ whole genome shotgun (WGS) entry which is preliminary data.</text>
</comment>
<protein>
    <submittedName>
        <fullName evidence="1">Uncharacterized protein</fullName>
    </submittedName>
</protein>
<sequence>PAASANPSAMAIVMRLAITANLEFVAEDIPTIMPKDVITPEVIPNEKPLTS</sequence>
<organism evidence="1">
    <name type="scientific">marine sediment metagenome</name>
    <dbReference type="NCBI Taxonomy" id="412755"/>
    <lineage>
        <taxon>unclassified sequences</taxon>
        <taxon>metagenomes</taxon>
        <taxon>ecological metagenomes</taxon>
    </lineage>
</organism>
<proteinExistence type="predicted"/>